<sequence>MNDKNSALQIATAAAFMMEGLHDAGYNDCIAAWDKGCIEMVQSIVSYAPLVSRLLDALEKQDFPGVFDYEVSSPFGKWFGDYILEHGDEPPKQDACSWLSKEVESFFTQKEMTAPEVAEIHAAIHEVVATELATASTSGMKP</sequence>
<name>A0A1J5SWM1_9ZZZZ</name>
<comment type="caution">
    <text evidence="1">The sequence shown here is derived from an EMBL/GenBank/DDBJ whole genome shotgun (WGS) entry which is preliminary data.</text>
</comment>
<gene>
    <name evidence="1" type="ORF">GALL_117930</name>
</gene>
<dbReference type="AlphaFoldDB" id="A0A1J5SWM1"/>
<proteinExistence type="predicted"/>
<organism evidence="1">
    <name type="scientific">mine drainage metagenome</name>
    <dbReference type="NCBI Taxonomy" id="410659"/>
    <lineage>
        <taxon>unclassified sequences</taxon>
        <taxon>metagenomes</taxon>
        <taxon>ecological metagenomes</taxon>
    </lineage>
</organism>
<evidence type="ECO:0000313" key="1">
    <source>
        <dbReference type="EMBL" id="OIR05996.1"/>
    </source>
</evidence>
<reference evidence="1" key="1">
    <citation type="submission" date="2016-10" db="EMBL/GenBank/DDBJ databases">
        <title>Sequence of Gallionella enrichment culture.</title>
        <authorList>
            <person name="Poehlein A."/>
            <person name="Muehling M."/>
            <person name="Daniel R."/>
        </authorList>
    </citation>
    <scope>NUCLEOTIDE SEQUENCE</scope>
</reference>
<dbReference type="EMBL" id="MLJW01000046">
    <property type="protein sequence ID" value="OIR05996.1"/>
    <property type="molecule type" value="Genomic_DNA"/>
</dbReference>
<protein>
    <submittedName>
        <fullName evidence="1">Uncharacterized protein</fullName>
    </submittedName>
</protein>
<accession>A0A1J5SWM1</accession>